<dbReference type="Proteomes" id="UP000030758">
    <property type="component" value="Unassembled WGS sequence"/>
</dbReference>
<accession>A0A085NIE5</accession>
<sequence>MTTTELDNDRKGYLPLCTDFNCSPRSFKSVQKAKKEVMMAQVQLSYHSTPKFINLSSLRHYEEILG</sequence>
<reference evidence="2 3" key="1">
    <citation type="journal article" date="2014" name="Nat. Genet.">
        <title>Genome and transcriptome of the porcine whipworm Trichuris suis.</title>
        <authorList>
            <person name="Jex A.R."/>
            <person name="Nejsum P."/>
            <person name="Schwarz E.M."/>
            <person name="Hu L."/>
            <person name="Young N.D."/>
            <person name="Hall R.S."/>
            <person name="Korhonen P.K."/>
            <person name="Liao S."/>
            <person name="Thamsborg S."/>
            <person name="Xia J."/>
            <person name="Xu P."/>
            <person name="Wang S."/>
            <person name="Scheerlinck J.P."/>
            <person name="Hofmann A."/>
            <person name="Sternberg P.W."/>
            <person name="Wang J."/>
            <person name="Gasser R.B."/>
        </authorList>
    </citation>
    <scope>NUCLEOTIDE SEQUENCE [LARGE SCALE GENOMIC DNA]</scope>
    <source>
        <strain evidence="2">DCEP-RM93F</strain>
        <strain evidence="1">DCEP-RM93M</strain>
    </source>
</reference>
<dbReference type="Proteomes" id="UP000030764">
    <property type="component" value="Unassembled WGS sequence"/>
</dbReference>
<evidence type="ECO:0000313" key="1">
    <source>
        <dbReference type="EMBL" id="KFD54610.1"/>
    </source>
</evidence>
<keyword evidence="3" id="KW-1185">Reference proteome</keyword>
<protein>
    <submittedName>
        <fullName evidence="2">Uncharacterized protein</fullName>
    </submittedName>
</protein>
<dbReference type="EMBL" id="KL363206">
    <property type="protein sequence ID" value="KFD54610.1"/>
    <property type="molecule type" value="Genomic_DNA"/>
</dbReference>
<dbReference type="AlphaFoldDB" id="A0A085NIE5"/>
<evidence type="ECO:0000313" key="3">
    <source>
        <dbReference type="Proteomes" id="UP000030764"/>
    </source>
</evidence>
<proteinExistence type="predicted"/>
<organism evidence="2">
    <name type="scientific">Trichuris suis</name>
    <name type="common">pig whipworm</name>
    <dbReference type="NCBI Taxonomy" id="68888"/>
    <lineage>
        <taxon>Eukaryota</taxon>
        <taxon>Metazoa</taxon>
        <taxon>Ecdysozoa</taxon>
        <taxon>Nematoda</taxon>
        <taxon>Enoplea</taxon>
        <taxon>Dorylaimia</taxon>
        <taxon>Trichinellida</taxon>
        <taxon>Trichuridae</taxon>
        <taxon>Trichuris</taxon>
    </lineage>
</organism>
<dbReference type="EMBL" id="KL367497">
    <property type="protein sequence ID" value="KFD69241.1"/>
    <property type="molecule type" value="Genomic_DNA"/>
</dbReference>
<name>A0A085NIE5_9BILA</name>
<evidence type="ECO:0000313" key="2">
    <source>
        <dbReference type="EMBL" id="KFD69241.1"/>
    </source>
</evidence>
<gene>
    <name evidence="1" type="ORF">M513_04555</name>
    <name evidence="2" type="ORF">M514_04555</name>
</gene>